<dbReference type="SUPFAM" id="SSF109604">
    <property type="entry name" value="HD-domain/PDEase-like"/>
    <property type="match status" value="1"/>
</dbReference>
<proteinExistence type="inferred from homology"/>
<evidence type="ECO:0000256" key="3">
    <source>
        <dbReference type="ARBA" id="ARBA00032407"/>
    </source>
</evidence>
<dbReference type="SUPFAM" id="SSF81271">
    <property type="entry name" value="TGS-like"/>
    <property type="match status" value="1"/>
</dbReference>
<dbReference type="PROSITE" id="PS51880">
    <property type="entry name" value="TGS"/>
    <property type="match status" value="1"/>
</dbReference>
<evidence type="ECO:0000256" key="5">
    <source>
        <dbReference type="RuleBase" id="RU003847"/>
    </source>
</evidence>
<dbReference type="InterPro" id="IPR045865">
    <property type="entry name" value="ACT-like_dom_sf"/>
</dbReference>
<keyword evidence="8" id="KW-0418">Kinase</keyword>
<feature type="domain" description="TGS" evidence="7">
    <location>
        <begin position="383"/>
        <end position="446"/>
    </location>
</feature>
<dbReference type="FunCoup" id="A0A6M4H9C8">
    <property type="interactions" value="263"/>
</dbReference>
<dbReference type="GO" id="GO:0042594">
    <property type="term" value="P:response to starvation"/>
    <property type="evidence" value="ECO:0007669"/>
    <property type="project" value="TreeGrafter"/>
</dbReference>
<dbReference type="PANTHER" id="PTHR21262">
    <property type="entry name" value="GUANOSINE-3',5'-BIS DIPHOSPHATE 3'-PYROPHOSPHOHYDROLASE"/>
    <property type="match status" value="1"/>
</dbReference>
<dbReference type="SMART" id="SM00954">
    <property type="entry name" value="RelA_SpoT"/>
    <property type="match status" value="1"/>
</dbReference>
<dbReference type="FunFam" id="3.10.20.30:FF:000002">
    <property type="entry name" value="GTP pyrophosphokinase (RelA/SpoT)"/>
    <property type="match status" value="1"/>
</dbReference>
<evidence type="ECO:0000313" key="9">
    <source>
        <dbReference type="Proteomes" id="UP000503096"/>
    </source>
</evidence>
<dbReference type="Gene3D" id="3.30.70.260">
    <property type="match status" value="1"/>
</dbReference>
<organism evidence="8 9">
    <name type="scientific">Usitatibacter palustris</name>
    <dbReference type="NCBI Taxonomy" id="2732487"/>
    <lineage>
        <taxon>Bacteria</taxon>
        <taxon>Pseudomonadati</taxon>
        <taxon>Pseudomonadota</taxon>
        <taxon>Betaproteobacteria</taxon>
        <taxon>Nitrosomonadales</taxon>
        <taxon>Usitatibacteraceae</taxon>
        <taxon>Usitatibacter</taxon>
    </lineage>
</organism>
<feature type="domain" description="ACT" evidence="6">
    <location>
        <begin position="639"/>
        <end position="710"/>
    </location>
</feature>
<dbReference type="FunFam" id="3.30.460.10:FF:000001">
    <property type="entry name" value="GTP pyrophosphokinase RelA"/>
    <property type="match status" value="1"/>
</dbReference>
<dbReference type="Pfam" id="PF13291">
    <property type="entry name" value="ACT_4"/>
    <property type="match status" value="1"/>
</dbReference>
<dbReference type="InterPro" id="IPR033655">
    <property type="entry name" value="TGS_RelA/SpoT"/>
</dbReference>
<dbReference type="GO" id="GO:0015969">
    <property type="term" value="P:guanosine tetraphosphate metabolic process"/>
    <property type="evidence" value="ECO:0007669"/>
    <property type="project" value="InterPro"/>
</dbReference>
<dbReference type="GO" id="GO:0015949">
    <property type="term" value="P:nucleobase-containing small molecule interconversion"/>
    <property type="evidence" value="ECO:0007669"/>
    <property type="project" value="UniProtKB-ARBA"/>
</dbReference>
<dbReference type="InterPro" id="IPR012676">
    <property type="entry name" value="TGS-like"/>
</dbReference>
<dbReference type="KEGG" id="upl:DSM104440_02269"/>
<evidence type="ECO:0000313" key="8">
    <source>
        <dbReference type="EMBL" id="QJR15448.1"/>
    </source>
</evidence>
<dbReference type="SUPFAM" id="SSF81301">
    <property type="entry name" value="Nucleotidyltransferase"/>
    <property type="match status" value="1"/>
</dbReference>
<dbReference type="PANTHER" id="PTHR21262:SF31">
    <property type="entry name" value="GTP PYROPHOSPHOKINASE"/>
    <property type="match status" value="1"/>
</dbReference>
<evidence type="ECO:0000259" key="7">
    <source>
        <dbReference type="PROSITE" id="PS51880"/>
    </source>
</evidence>
<evidence type="ECO:0000256" key="1">
    <source>
        <dbReference type="ARBA" id="ARBA00019852"/>
    </source>
</evidence>
<dbReference type="GO" id="GO:0008728">
    <property type="term" value="F:GTP diphosphokinase activity"/>
    <property type="evidence" value="ECO:0007669"/>
    <property type="project" value="TreeGrafter"/>
</dbReference>
<dbReference type="PROSITE" id="PS51671">
    <property type="entry name" value="ACT"/>
    <property type="match status" value="1"/>
</dbReference>
<dbReference type="CDD" id="cd05399">
    <property type="entry name" value="NT_Rel-Spo_like"/>
    <property type="match status" value="1"/>
</dbReference>
<accession>A0A6M4H9C8</accession>
<evidence type="ECO:0000259" key="6">
    <source>
        <dbReference type="PROSITE" id="PS51671"/>
    </source>
</evidence>
<dbReference type="SUPFAM" id="SSF55021">
    <property type="entry name" value="ACT-like"/>
    <property type="match status" value="1"/>
</dbReference>
<dbReference type="InterPro" id="IPR012675">
    <property type="entry name" value="Beta-grasp_dom_sf"/>
</dbReference>
<dbReference type="InParanoid" id="A0A6M4H9C8"/>
<dbReference type="GO" id="GO:0016301">
    <property type="term" value="F:kinase activity"/>
    <property type="evidence" value="ECO:0007669"/>
    <property type="project" value="UniProtKB-KW"/>
</dbReference>
<comment type="similarity">
    <text evidence="5">Belongs to the relA/spoT family.</text>
</comment>
<sequence>MLTSTATTGASAFEAELQKRFGPQFADLPVRCLHFAQAACQATSRPDAFDRALGVAGLLLVQGADPETVAAAIVSQAIPEADLDLDAIQANFGAELASLLRGLSRAGRIETLNSKGVDIEQLRKMLLAIAEDVRVVLIKLAERVVYLRSITKADDALRRAAGKQTLALFAPLANRLGVSEMKWELEDYAFRFQEPDVYKKIAQLLDEKRNDREAYIQRVIATLRQELDALGIQATIQGRPKHIYSIWRKMGGKNVGFEQLYDIRAVRVIVPSIRECYTVLGIVHDLWTPVEGEFDDYIASPKANNYRSLHTAVVGPEGQTLEVQVRTEEMHQHSEHGVAAHWRYKEGGRADRKFDTKIAWLRQVLAWKSELAGGADRERASLFEDTIYVLTPQGKVVDLPAGSTPLDFAYHVHTDLGHRCRGAKVDGHMVPLDYHLRNAQTVEIMSTKQGGPSRDWLSPQLGYLASPRALAKVRQWFRHEDFEKDAAEGRTALEKELQRLGSTGFAHDRVAGGCGFDKLEEFLAALGRGEVTSRQIEIAVRGEAPVAPAGPIVPITPAASSGRTSSGVLVLGVNNIATLMAKCCKPVPPDPIIGFITRTRGVMVHRQDCTNITGLREDQRDRLMPAEWGKTGDAPFSADFEVVAKDRQGLLRDISDAISRERINVTGVNTLSRGAHAYMRFTLQVSSSDSIQRVLRAVKDVPGVDTARRL</sequence>
<keyword evidence="8" id="KW-0808">Transferase</keyword>
<evidence type="ECO:0000256" key="4">
    <source>
        <dbReference type="ARBA" id="ARBA00033308"/>
    </source>
</evidence>
<dbReference type="Pfam" id="PF13328">
    <property type="entry name" value="HD_4"/>
    <property type="match status" value="1"/>
</dbReference>
<dbReference type="EMBL" id="CP053073">
    <property type="protein sequence ID" value="QJR15448.1"/>
    <property type="molecule type" value="Genomic_DNA"/>
</dbReference>
<gene>
    <name evidence="8" type="primary">relA</name>
    <name evidence="8" type="ORF">DSM104440_02269</name>
</gene>
<dbReference type="CDD" id="cd04876">
    <property type="entry name" value="ACT_RelA-SpoT"/>
    <property type="match status" value="1"/>
</dbReference>
<name>A0A6M4H9C8_9PROT</name>
<dbReference type="GO" id="GO:0008893">
    <property type="term" value="F:guanosine-3',5'-bis(diphosphate) 3'-diphosphatase activity"/>
    <property type="evidence" value="ECO:0007669"/>
    <property type="project" value="TreeGrafter"/>
</dbReference>
<dbReference type="InterPro" id="IPR002912">
    <property type="entry name" value="ACT_dom"/>
</dbReference>
<protein>
    <recommendedName>
        <fullName evidence="1">GTP pyrophosphokinase</fullName>
    </recommendedName>
    <alternativeName>
        <fullName evidence="3">(p)ppGpp synthase</fullName>
    </alternativeName>
    <alternativeName>
        <fullName evidence="2">ATP:GTP 3'-pyrophosphotransferase</fullName>
    </alternativeName>
    <alternativeName>
        <fullName evidence="4">ppGpp synthase I</fullName>
    </alternativeName>
</protein>
<dbReference type="RefSeq" id="WP_171162728.1">
    <property type="nucleotide sequence ID" value="NZ_CP053073.1"/>
</dbReference>
<evidence type="ECO:0000256" key="2">
    <source>
        <dbReference type="ARBA" id="ARBA00029754"/>
    </source>
</evidence>
<dbReference type="Pfam" id="PF04607">
    <property type="entry name" value="RelA_SpoT"/>
    <property type="match status" value="1"/>
</dbReference>
<dbReference type="GO" id="GO:0005886">
    <property type="term" value="C:plasma membrane"/>
    <property type="evidence" value="ECO:0007669"/>
    <property type="project" value="TreeGrafter"/>
</dbReference>
<keyword evidence="9" id="KW-1185">Reference proteome</keyword>
<dbReference type="AlphaFoldDB" id="A0A6M4H9C8"/>
<dbReference type="Pfam" id="PF02824">
    <property type="entry name" value="TGS"/>
    <property type="match status" value="1"/>
</dbReference>
<dbReference type="InterPro" id="IPR004811">
    <property type="entry name" value="RelA/Spo_fam"/>
</dbReference>
<dbReference type="InterPro" id="IPR043519">
    <property type="entry name" value="NT_sf"/>
</dbReference>
<dbReference type="CDD" id="cd01668">
    <property type="entry name" value="TGS_RSH"/>
    <property type="match status" value="1"/>
</dbReference>
<reference evidence="8 9" key="1">
    <citation type="submission" date="2020-04" db="EMBL/GenBank/DDBJ databases">
        <title>Usitatibacter rugosus gen. nov., sp. nov. and Usitatibacter palustris sp. nov., novel members of Usitatibacteraceae fam. nov. within the order Nitrosomonadales isolated from soil.</title>
        <authorList>
            <person name="Huber K.J."/>
            <person name="Neumann-Schaal M."/>
            <person name="Geppert A."/>
            <person name="Luckner M."/>
            <person name="Wanner G."/>
            <person name="Overmann J."/>
        </authorList>
    </citation>
    <scope>NUCLEOTIDE SEQUENCE [LARGE SCALE GENOMIC DNA]</scope>
    <source>
        <strain evidence="8 9">Swamp67</strain>
    </source>
</reference>
<dbReference type="Gene3D" id="3.30.460.10">
    <property type="entry name" value="Beta Polymerase, domain 2"/>
    <property type="match status" value="1"/>
</dbReference>
<dbReference type="InterPro" id="IPR007685">
    <property type="entry name" value="RelA_SpoT"/>
</dbReference>
<dbReference type="Gene3D" id="3.10.20.30">
    <property type="match status" value="1"/>
</dbReference>
<dbReference type="Gene3D" id="1.10.3210.10">
    <property type="entry name" value="Hypothetical protein af1432"/>
    <property type="match status" value="1"/>
</dbReference>
<dbReference type="NCBIfam" id="TIGR00691">
    <property type="entry name" value="spoT_relA"/>
    <property type="match status" value="1"/>
</dbReference>
<comment type="function">
    <text evidence="5">In eubacteria ppGpp (guanosine 3'-diphosphate 5'-diphosphate) is a mediator of the stringent response that coordinates a variety of cellular activities in response to changes in nutritional abundance.</text>
</comment>
<dbReference type="InterPro" id="IPR004095">
    <property type="entry name" value="TGS"/>
</dbReference>
<dbReference type="Proteomes" id="UP000503096">
    <property type="component" value="Chromosome"/>
</dbReference>